<evidence type="ECO:0000313" key="2">
    <source>
        <dbReference type="EMBL" id="RZB77028.1"/>
    </source>
</evidence>
<sequence length="164" mass="18082">MGQIFQVSTAPSFVFLFTFTVSPKTTHGFANPTLKPPNSNILSSHIFKDPHPTASTQTKPNQTKSKQANWSLSYTMSASTKAWIVASSIGAVEALKDQLGVCRWNYALRSLQQHAKNNIRSYSQARKLSSASSAAVSNKVKRTKEEHMGKVIEFNCWGPSTAKF</sequence>
<dbReference type="EMBL" id="QZWG01000012">
    <property type="protein sequence ID" value="RZB77028.1"/>
    <property type="molecule type" value="Genomic_DNA"/>
</dbReference>
<dbReference type="InterPro" id="IPR022251">
    <property type="entry name" value="DUF3774_wound-induced"/>
</dbReference>
<dbReference type="PANTHER" id="PTHR33090">
    <property type="entry name" value="DUF3774 DOMAIN PROTEIN-RELATED"/>
    <property type="match status" value="1"/>
</dbReference>
<feature type="region of interest" description="Disordered" evidence="1">
    <location>
        <begin position="46"/>
        <end position="67"/>
    </location>
</feature>
<evidence type="ECO:0000256" key="1">
    <source>
        <dbReference type="SAM" id="MobiDB-lite"/>
    </source>
</evidence>
<evidence type="ECO:0008006" key="4">
    <source>
        <dbReference type="Google" id="ProtNLM"/>
    </source>
</evidence>
<dbReference type="AlphaFoldDB" id="A0A445HTL7"/>
<proteinExistence type="predicted"/>
<organism evidence="2 3">
    <name type="scientific">Glycine soja</name>
    <name type="common">Wild soybean</name>
    <dbReference type="NCBI Taxonomy" id="3848"/>
    <lineage>
        <taxon>Eukaryota</taxon>
        <taxon>Viridiplantae</taxon>
        <taxon>Streptophyta</taxon>
        <taxon>Embryophyta</taxon>
        <taxon>Tracheophyta</taxon>
        <taxon>Spermatophyta</taxon>
        <taxon>Magnoliopsida</taxon>
        <taxon>eudicotyledons</taxon>
        <taxon>Gunneridae</taxon>
        <taxon>Pentapetalae</taxon>
        <taxon>rosids</taxon>
        <taxon>fabids</taxon>
        <taxon>Fabales</taxon>
        <taxon>Fabaceae</taxon>
        <taxon>Papilionoideae</taxon>
        <taxon>50 kb inversion clade</taxon>
        <taxon>NPAAA clade</taxon>
        <taxon>indigoferoid/millettioid clade</taxon>
        <taxon>Phaseoleae</taxon>
        <taxon>Glycine</taxon>
        <taxon>Glycine subgen. Soja</taxon>
    </lineage>
</organism>
<accession>A0A445HTL7</accession>
<name>A0A445HTL7_GLYSO</name>
<keyword evidence="3" id="KW-1185">Reference proteome</keyword>
<gene>
    <name evidence="2" type="ORF">D0Y65_035128</name>
</gene>
<dbReference type="Proteomes" id="UP000289340">
    <property type="component" value="Chromosome 12"/>
</dbReference>
<evidence type="ECO:0000313" key="3">
    <source>
        <dbReference type="Proteomes" id="UP000289340"/>
    </source>
</evidence>
<dbReference type="Pfam" id="PF12609">
    <property type="entry name" value="DUF3774"/>
    <property type="match status" value="1"/>
</dbReference>
<feature type="compositionally biased region" description="Polar residues" evidence="1">
    <location>
        <begin position="53"/>
        <end position="67"/>
    </location>
</feature>
<reference evidence="2 3" key="1">
    <citation type="submission" date="2018-09" db="EMBL/GenBank/DDBJ databases">
        <title>A high-quality reference genome of wild soybean provides a powerful tool to mine soybean genomes.</title>
        <authorList>
            <person name="Xie M."/>
            <person name="Chung C.Y.L."/>
            <person name="Li M.-W."/>
            <person name="Wong F.-L."/>
            <person name="Chan T.-F."/>
            <person name="Lam H.-M."/>
        </authorList>
    </citation>
    <scope>NUCLEOTIDE SEQUENCE [LARGE SCALE GENOMIC DNA]</scope>
    <source>
        <strain evidence="3">cv. W05</strain>
        <tissue evidence="2">Hypocotyl of etiolated seedlings</tissue>
    </source>
</reference>
<protein>
    <recommendedName>
        <fullName evidence="4">Wound-responsive family protein</fullName>
    </recommendedName>
</protein>
<comment type="caution">
    <text evidence="2">The sequence shown here is derived from an EMBL/GenBank/DDBJ whole genome shotgun (WGS) entry which is preliminary data.</text>
</comment>